<dbReference type="GO" id="GO:0000245">
    <property type="term" value="P:spliceosomal complex assembly"/>
    <property type="evidence" value="ECO:0007669"/>
    <property type="project" value="InterPro"/>
</dbReference>
<evidence type="ECO:0000259" key="1">
    <source>
        <dbReference type="PROSITE" id="PS52001"/>
    </source>
</evidence>
<dbReference type="PANTHER" id="PTHR14710">
    <property type="entry name" value="GEM-ASSOCIATED PROTEIN 6"/>
    <property type="match status" value="1"/>
</dbReference>
<sequence length="162" mass="19105">MYILNKIRHSLFKLINNKVEIEIGRHRYKGFLINVDPVTLTILIYNNENNQIQMIFHHSIKSIKQIADCDEIFDNDFRKFCDEFFQIENTNSHGIESNENMEDRRQKLLEIFAKNNVPVEEIDQSLIAAYYVCIDPPYTINDCKSSNMIVLSKIKSIIEQNM</sequence>
<name>A0A922I028_DERFA</name>
<dbReference type="InterPro" id="IPR009422">
    <property type="entry name" value="Gemin6"/>
</dbReference>
<dbReference type="GO" id="GO:0032797">
    <property type="term" value="C:SMN complex"/>
    <property type="evidence" value="ECO:0007669"/>
    <property type="project" value="TreeGrafter"/>
</dbReference>
<accession>A0A922I028</accession>
<dbReference type="GO" id="GO:0005634">
    <property type="term" value="C:nucleus"/>
    <property type="evidence" value="ECO:0007669"/>
    <property type="project" value="InterPro"/>
</dbReference>
<dbReference type="GO" id="GO:0000387">
    <property type="term" value="P:spliceosomal snRNP assembly"/>
    <property type="evidence" value="ECO:0007669"/>
    <property type="project" value="TreeGrafter"/>
</dbReference>
<gene>
    <name evidence="3" type="primary">GEMIN6</name>
    <name evidence="3" type="ORF">DERF_006802</name>
    <name evidence="2" type="ORF">HUG17_1354</name>
</gene>
<evidence type="ECO:0000313" key="2">
    <source>
        <dbReference type="EMBL" id="KAH7645816.1"/>
    </source>
</evidence>
<dbReference type="AlphaFoldDB" id="A0A922I028"/>
<dbReference type="EMBL" id="SDOV01000001">
    <property type="protein sequence ID" value="KAH7645816.1"/>
    <property type="molecule type" value="Genomic_DNA"/>
</dbReference>
<protein>
    <submittedName>
        <fullName evidence="3">Gem (Nuclear organelle) associated protein 6</fullName>
    </submittedName>
    <submittedName>
        <fullName evidence="2">Gem-associated protein 6</fullName>
    </submittedName>
</protein>
<keyword evidence="4" id="KW-1185">Reference proteome</keyword>
<dbReference type="Proteomes" id="UP000828236">
    <property type="component" value="Unassembled WGS sequence"/>
</dbReference>
<dbReference type="Proteomes" id="UP000790347">
    <property type="component" value="Unassembled WGS sequence"/>
</dbReference>
<dbReference type="InterPro" id="IPR047574">
    <property type="entry name" value="AD"/>
</dbReference>
<evidence type="ECO:0000313" key="4">
    <source>
        <dbReference type="Proteomes" id="UP000790347"/>
    </source>
</evidence>
<dbReference type="Gene3D" id="2.30.30.100">
    <property type="match status" value="1"/>
</dbReference>
<dbReference type="PROSITE" id="PS52001">
    <property type="entry name" value="AD"/>
    <property type="match status" value="1"/>
</dbReference>
<comment type="caution">
    <text evidence="3">The sequence shown here is derived from an EMBL/GenBank/DDBJ whole genome shotgun (WGS) entry which is preliminary data.</text>
</comment>
<dbReference type="EMBL" id="ASGP02000003">
    <property type="protein sequence ID" value="KAH9516038.1"/>
    <property type="molecule type" value="Genomic_DNA"/>
</dbReference>
<dbReference type="Pfam" id="PF20417">
    <property type="entry name" value="Gemin6_C"/>
    <property type="match status" value="1"/>
</dbReference>
<reference evidence="2" key="2">
    <citation type="submission" date="2020-06" db="EMBL/GenBank/DDBJ databases">
        <authorList>
            <person name="Ji K."/>
            <person name="Li J."/>
        </authorList>
    </citation>
    <scope>NUCLEOTIDE SEQUENCE</scope>
    <source>
        <strain evidence="2">JKM2019</strain>
        <tissue evidence="2">Whole body</tissue>
    </source>
</reference>
<reference evidence="3" key="4">
    <citation type="journal article" date="2022" name="Res Sq">
        <title>Comparative Genomics Reveals Insights into the Divergent Evolution of Astigmatic Mites and Household Pest Adaptations.</title>
        <authorList>
            <person name="Xiong Q."/>
            <person name="Wan A.T.-Y."/>
            <person name="Liu X.-Y."/>
            <person name="Fung C.S.-H."/>
            <person name="Xiao X."/>
            <person name="Malainual N."/>
            <person name="Hou J."/>
            <person name="Wang L."/>
            <person name="Wang M."/>
            <person name="Yang K."/>
            <person name="Cui Y."/>
            <person name="Leung E."/>
            <person name="Nong W."/>
            <person name="Shin S.-K."/>
            <person name="Au S."/>
            <person name="Jeong K.Y."/>
            <person name="Chew F.T."/>
            <person name="Hui J."/>
            <person name="Leung T.F."/>
            <person name="Tungtrongchitr A."/>
            <person name="Zhong N."/>
            <person name="Liu Z."/>
            <person name="Tsui S."/>
        </authorList>
    </citation>
    <scope>NUCLEOTIDE SEQUENCE</scope>
    <source>
        <strain evidence="3">Derf</strain>
        <tissue evidence="3">Whole organism</tissue>
    </source>
</reference>
<reference evidence="2" key="3">
    <citation type="journal article" date="2021" name="World Allergy Organ. J.">
        <title>Chromosome-level assembly of Dermatophagoides farinae genome and transcriptome reveals two novel allergens Der f 37 and Der f 39.</title>
        <authorList>
            <person name="Chen J."/>
            <person name="Cai Z."/>
            <person name="Fan D."/>
            <person name="Hu J."/>
            <person name="Hou Y."/>
            <person name="He Y."/>
            <person name="Zhang Z."/>
            <person name="Zhao Z."/>
            <person name="Gao P."/>
            <person name="Hu W."/>
            <person name="Sun J."/>
            <person name="Li J."/>
            <person name="Ji K."/>
        </authorList>
    </citation>
    <scope>NUCLEOTIDE SEQUENCE</scope>
    <source>
        <strain evidence="2">JKM2019</strain>
    </source>
</reference>
<proteinExistence type="predicted"/>
<dbReference type="InterPro" id="IPR046856">
    <property type="entry name" value="Gemin6_C"/>
</dbReference>
<organism evidence="3 4">
    <name type="scientific">Dermatophagoides farinae</name>
    <name type="common">American house dust mite</name>
    <dbReference type="NCBI Taxonomy" id="6954"/>
    <lineage>
        <taxon>Eukaryota</taxon>
        <taxon>Metazoa</taxon>
        <taxon>Ecdysozoa</taxon>
        <taxon>Arthropoda</taxon>
        <taxon>Chelicerata</taxon>
        <taxon>Arachnida</taxon>
        <taxon>Acari</taxon>
        <taxon>Acariformes</taxon>
        <taxon>Sarcoptiformes</taxon>
        <taxon>Astigmata</taxon>
        <taxon>Psoroptidia</taxon>
        <taxon>Analgoidea</taxon>
        <taxon>Pyroglyphidae</taxon>
        <taxon>Dermatophagoidinae</taxon>
        <taxon>Dermatophagoides</taxon>
    </lineage>
</organism>
<reference evidence="3" key="1">
    <citation type="submission" date="2013-05" db="EMBL/GenBank/DDBJ databases">
        <authorList>
            <person name="Yim A.K.Y."/>
            <person name="Chan T.F."/>
            <person name="Ji K.M."/>
            <person name="Liu X.Y."/>
            <person name="Zhou J.W."/>
            <person name="Li R.Q."/>
            <person name="Yang K.Y."/>
            <person name="Li J."/>
            <person name="Li M."/>
            <person name="Law P.T.W."/>
            <person name="Wu Y.L."/>
            <person name="Cai Z.L."/>
            <person name="Qin H."/>
            <person name="Bao Y."/>
            <person name="Leung R.K.K."/>
            <person name="Ng P.K.S."/>
            <person name="Zou J."/>
            <person name="Zhong X.J."/>
            <person name="Ran P.X."/>
            <person name="Zhong N.S."/>
            <person name="Liu Z.G."/>
            <person name="Tsui S.K.W."/>
        </authorList>
    </citation>
    <scope>NUCLEOTIDE SEQUENCE</scope>
    <source>
        <strain evidence="3">Derf</strain>
        <tissue evidence="3">Whole organism</tissue>
    </source>
</reference>
<dbReference type="PANTHER" id="PTHR14710:SF2">
    <property type="entry name" value="GEM-ASSOCIATED PROTEIN 6"/>
    <property type="match status" value="1"/>
</dbReference>
<evidence type="ECO:0000313" key="3">
    <source>
        <dbReference type="EMBL" id="KAH9516038.1"/>
    </source>
</evidence>
<feature type="domain" description="AD" evidence="1">
    <location>
        <begin position="62"/>
        <end position="162"/>
    </location>
</feature>